<protein>
    <submittedName>
        <fullName evidence="2">Uncharacterized protein</fullName>
    </submittedName>
</protein>
<dbReference type="AlphaFoldDB" id="A0A557SZF6"/>
<keyword evidence="3" id="KW-1185">Reference proteome</keyword>
<accession>A0A557SZF6</accession>
<gene>
    <name evidence="2" type="ORF">NARC_10382</name>
</gene>
<reference evidence="2 3" key="1">
    <citation type="journal article" date="2019" name="Front. Microbiol.">
        <title>Ammonia Oxidation by the Arctic Terrestrial Thaumarchaeote Candidatus Nitrosocosmicus arcticus Is Stimulated by Increasing Temperatures.</title>
        <authorList>
            <person name="Alves R.J.E."/>
            <person name="Kerou M."/>
            <person name="Zappe A."/>
            <person name="Bittner R."/>
            <person name="Abby S.S."/>
            <person name="Schmidt H.A."/>
            <person name="Pfeifer K."/>
            <person name="Schleper C."/>
        </authorList>
    </citation>
    <scope>NUCLEOTIDE SEQUENCE [LARGE SCALE GENOMIC DNA]</scope>
    <source>
        <strain evidence="2 3">Kfb</strain>
    </source>
</reference>
<feature type="compositionally biased region" description="Polar residues" evidence="1">
    <location>
        <begin position="20"/>
        <end position="31"/>
    </location>
</feature>
<name>A0A557SZF6_9ARCH</name>
<evidence type="ECO:0000313" key="2">
    <source>
        <dbReference type="EMBL" id="TVP41976.1"/>
    </source>
</evidence>
<organism evidence="2 3">
    <name type="scientific">Candidatus Nitrosocosmicus arcticus</name>
    <dbReference type="NCBI Taxonomy" id="2035267"/>
    <lineage>
        <taxon>Archaea</taxon>
        <taxon>Nitrososphaerota</taxon>
        <taxon>Nitrososphaeria</taxon>
        <taxon>Nitrososphaerales</taxon>
        <taxon>Nitrososphaeraceae</taxon>
        <taxon>Candidatus Nitrosocosmicus</taxon>
    </lineage>
</organism>
<comment type="caution">
    <text evidence="2">The sequence shown here is derived from an EMBL/GenBank/DDBJ whole genome shotgun (WGS) entry which is preliminary data.</text>
</comment>
<proteinExistence type="predicted"/>
<dbReference type="EMBL" id="VOAH01000001">
    <property type="protein sequence ID" value="TVP41976.1"/>
    <property type="molecule type" value="Genomic_DNA"/>
</dbReference>
<evidence type="ECO:0000256" key="1">
    <source>
        <dbReference type="SAM" id="MobiDB-lite"/>
    </source>
</evidence>
<feature type="region of interest" description="Disordered" evidence="1">
    <location>
        <begin position="20"/>
        <end position="45"/>
    </location>
</feature>
<dbReference type="RefSeq" id="WP_144728506.1">
    <property type="nucleotide sequence ID" value="NZ_ML675578.1"/>
</dbReference>
<sequence>MSHAPHPRVVADEIIRAIANSSSRENGSTPLRRTVGNDSKDYSKLKKGLSDRDFHELLKKNLLK</sequence>
<evidence type="ECO:0000313" key="3">
    <source>
        <dbReference type="Proteomes" id="UP000315289"/>
    </source>
</evidence>
<dbReference type="Proteomes" id="UP000315289">
    <property type="component" value="Unassembled WGS sequence"/>
</dbReference>